<dbReference type="PANTHER" id="PTHR48070:SF1">
    <property type="entry name" value="SERINE HYDROLASE FSH DOMAIN-CONTAINING PROTEIN"/>
    <property type="match status" value="1"/>
</dbReference>
<dbReference type="InterPro" id="IPR050593">
    <property type="entry name" value="LovG"/>
</dbReference>
<dbReference type="InterPro" id="IPR029058">
    <property type="entry name" value="AB_hydrolase_fold"/>
</dbReference>
<dbReference type="SUPFAM" id="SSF53474">
    <property type="entry name" value="alpha/beta-Hydrolases"/>
    <property type="match status" value="1"/>
</dbReference>
<evidence type="ECO:0000256" key="1">
    <source>
        <dbReference type="ARBA" id="ARBA00022801"/>
    </source>
</evidence>
<feature type="domain" description="Serine hydrolase" evidence="2">
    <location>
        <begin position="4"/>
        <end position="223"/>
    </location>
</feature>
<dbReference type="EMBL" id="JAQIZZ010000008">
    <property type="protein sequence ID" value="KAJ5525440.1"/>
    <property type="molecule type" value="Genomic_DNA"/>
</dbReference>
<dbReference type="GO" id="GO:0017000">
    <property type="term" value="P:antibiotic biosynthetic process"/>
    <property type="evidence" value="ECO:0007669"/>
    <property type="project" value="UniProtKB-ARBA"/>
</dbReference>
<dbReference type="GO" id="GO:0005634">
    <property type="term" value="C:nucleus"/>
    <property type="evidence" value="ECO:0007669"/>
    <property type="project" value="TreeGrafter"/>
</dbReference>
<sequence length="241" mass="26843">MSLPRIACFHGGGSNAKIHMVQCQNLQRELQHEFEFVYFEAPFTRGPGPGVLPAFKSYGPYKTWFTGIEDTSGFDDSTGEDGIERVWNMMIAETQKSGEQWNWVGALGFSQGTRVVSGLLLDQQRHKSQQDLAMSNGISGIGSLIFGVLCMGSGAPMQPKAGSALGTSYNQYEQISSPTIHVHGLKDMHLTGGRKQLATWFTDNSFIQWDMDYHHAMPWYKKDVVQLAGIIRDTYRSSLSH</sequence>
<dbReference type="GO" id="GO:0044550">
    <property type="term" value="P:secondary metabolite biosynthetic process"/>
    <property type="evidence" value="ECO:0007669"/>
    <property type="project" value="TreeGrafter"/>
</dbReference>
<dbReference type="Proteomes" id="UP001220324">
    <property type="component" value="Unassembled WGS sequence"/>
</dbReference>
<evidence type="ECO:0000313" key="3">
    <source>
        <dbReference type="EMBL" id="KAJ5525440.1"/>
    </source>
</evidence>
<evidence type="ECO:0000313" key="4">
    <source>
        <dbReference type="Proteomes" id="UP001220324"/>
    </source>
</evidence>
<reference evidence="3 4" key="1">
    <citation type="journal article" date="2023" name="IMA Fungus">
        <title>Comparative genomic study of the Penicillium genus elucidates a diverse pangenome and 15 lateral gene transfer events.</title>
        <authorList>
            <person name="Petersen C."/>
            <person name="Sorensen T."/>
            <person name="Nielsen M.R."/>
            <person name="Sondergaard T.E."/>
            <person name="Sorensen J.L."/>
            <person name="Fitzpatrick D.A."/>
            <person name="Frisvad J.C."/>
            <person name="Nielsen K.L."/>
        </authorList>
    </citation>
    <scope>NUCLEOTIDE SEQUENCE [LARGE SCALE GENOMIC DNA]</scope>
    <source>
        <strain evidence="3 4">IBT 35679</strain>
    </source>
</reference>
<keyword evidence="1" id="KW-0378">Hydrolase</keyword>
<protein>
    <recommendedName>
        <fullName evidence="2">Serine hydrolase domain-containing protein</fullName>
    </recommendedName>
</protein>
<proteinExistence type="predicted"/>
<dbReference type="GO" id="GO:0005737">
    <property type="term" value="C:cytoplasm"/>
    <property type="evidence" value="ECO:0007669"/>
    <property type="project" value="TreeGrafter"/>
</dbReference>
<dbReference type="AlphaFoldDB" id="A0AAD6GBE4"/>
<gene>
    <name evidence="3" type="ORF">N7494_012090</name>
</gene>
<evidence type="ECO:0000259" key="2">
    <source>
        <dbReference type="Pfam" id="PF03959"/>
    </source>
</evidence>
<dbReference type="GO" id="GO:0016787">
    <property type="term" value="F:hydrolase activity"/>
    <property type="evidence" value="ECO:0007669"/>
    <property type="project" value="UniProtKB-KW"/>
</dbReference>
<comment type="caution">
    <text evidence="3">The sequence shown here is derived from an EMBL/GenBank/DDBJ whole genome shotgun (WGS) entry which is preliminary data.</text>
</comment>
<organism evidence="3 4">
    <name type="scientific">Penicillium frequentans</name>
    <dbReference type="NCBI Taxonomy" id="3151616"/>
    <lineage>
        <taxon>Eukaryota</taxon>
        <taxon>Fungi</taxon>
        <taxon>Dikarya</taxon>
        <taxon>Ascomycota</taxon>
        <taxon>Pezizomycotina</taxon>
        <taxon>Eurotiomycetes</taxon>
        <taxon>Eurotiomycetidae</taxon>
        <taxon>Eurotiales</taxon>
        <taxon>Aspergillaceae</taxon>
        <taxon>Penicillium</taxon>
    </lineage>
</organism>
<dbReference type="Pfam" id="PF03959">
    <property type="entry name" value="FSH1"/>
    <property type="match status" value="1"/>
</dbReference>
<name>A0AAD6GBE4_9EURO</name>
<dbReference type="Gene3D" id="3.40.50.1820">
    <property type="entry name" value="alpha/beta hydrolase"/>
    <property type="match status" value="1"/>
</dbReference>
<accession>A0AAD6GBE4</accession>
<dbReference type="InterPro" id="IPR005645">
    <property type="entry name" value="FSH-like_dom"/>
</dbReference>
<dbReference type="PANTHER" id="PTHR48070">
    <property type="entry name" value="ESTERASE OVCA2"/>
    <property type="match status" value="1"/>
</dbReference>
<dbReference type="GO" id="GO:0072330">
    <property type="term" value="P:monocarboxylic acid biosynthetic process"/>
    <property type="evidence" value="ECO:0007669"/>
    <property type="project" value="UniProtKB-ARBA"/>
</dbReference>
<keyword evidence="4" id="KW-1185">Reference proteome</keyword>